<dbReference type="AlphaFoldDB" id="A0ABD1TG18"/>
<keyword evidence="3" id="KW-1185">Reference proteome</keyword>
<proteinExistence type="predicted"/>
<evidence type="ECO:0000313" key="2">
    <source>
        <dbReference type="EMBL" id="KAL2511669.1"/>
    </source>
</evidence>
<reference evidence="3" key="1">
    <citation type="submission" date="2024-07" db="EMBL/GenBank/DDBJ databases">
        <title>Two chromosome-level genome assemblies of Korean endemic species Abeliophyllum distichum and Forsythia ovata (Oleaceae).</title>
        <authorList>
            <person name="Jang H."/>
        </authorList>
    </citation>
    <scope>NUCLEOTIDE SEQUENCE [LARGE SCALE GENOMIC DNA]</scope>
</reference>
<gene>
    <name evidence="2" type="ORF">Adt_17269</name>
</gene>
<feature type="compositionally biased region" description="Polar residues" evidence="1">
    <location>
        <begin position="20"/>
        <end position="40"/>
    </location>
</feature>
<evidence type="ECO:0000256" key="1">
    <source>
        <dbReference type="SAM" id="MobiDB-lite"/>
    </source>
</evidence>
<name>A0ABD1TG18_9LAMI</name>
<organism evidence="2 3">
    <name type="scientific">Abeliophyllum distichum</name>
    <dbReference type="NCBI Taxonomy" id="126358"/>
    <lineage>
        <taxon>Eukaryota</taxon>
        <taxon>Viridiplantae</taxon>
        <taxon>Streptophyta</taxon>
        <taxon>Embryophyta</taxon>
        <taxon>Tracheophyta</taxon>
        <taxon>Spermatophyta</taxon>
        <taxon>Magnoliopsida</taxon>
        <taxon>eudicotyledons</taxon>
        <taxon>Gunneridae</taxon>
        <taxon>Pentapetalae</taxon>
        <taxon>asterids</taxon>
        <taxon>lamiids</taxon>
        <taxon>Lamiales</taxon>
        <taxon>Oleaceae</taxon>
        <taxon>Forsythieae</taxon>
        <taxon>Abeliophyllum</taxon>
    </lineage>
</organism>
<accession>A0ABD1TG18</accession>
<protein>
    <submittedName>
        <fullName evidence="2">Uncharacterized protein</fullName>
    </submittedName>
</protein>
<dbReference type="EMBL" id="JBFOLK010000005">
    <property type="protein sequence ID" value="KAL2511669.1"/>
    <property type="molecule type" value="Genomic_DNA"/>
</dbReference>
<dbReference type="Proteomes" id="UP001604336">
    <property type="component" value="Unassembled WGS sequence"/>
</dbReference>
<feature type="region of interest" description="Disordered" evidence="1">
    <location>
        <begin position="14"/>
        <end position="45"/>
    </location>
</feature>
<evidence type="ECO:0000313" key="3">
    <source>
        <dbReference type="Proteomes" id="UP001604336"/>
    </source>
</evidence>
<sequence length="123" mass="13897">MTCSICGLSGHNKRYHDENASCSQSKLQPRRSNTSAGSQTDAREQAEFQFTPTQCNIPQRDIGPEAALPGNNLRTTVSFDNIVEDLQLIENEEQSRMETRKAKDRSVLRDSICFHAPRKRKSD</sequence>
<comment type="caution">
    <text evidence="2">The sequence shown here is derived from an EMBL/GenBank/DDBJ whole genome shotgun (WGS) entry which is preliminary data.</text>
</comment>